<dbReference type="AlphaFoldDB" id="A0A7C5RE64"/>
<proteinExistence type="predicted"/>
<protein>
    <submittedName>
        <fullName evidence="1">Uncharacterized protein</fullName>
    </submittedName>
</protein>
<gene>
    <name evidence="1" type="ORF">ENM28_03115</name>
</gene>
<reference evidence="1" key="1">
    <citation type="journal article" date="2020" name="mSystems">
        <title>Genome- and Community-Level Interaction Insights into Carbon Utilization and Element Cycling Functions of Hydrothermarchaeota in Hydrothermal Sediment.</title>
        <authorList>
            <person name="Zhou Z."/>
            <person name="Liu Y."/>
            <person name="Xu W."/>
            <person name="Pan J."/>
            <person name="Luo Z.H."/>
            <person name="Li M."/>
        </authorList>
    </citation>
    <scope>NUCLEOTIDE SEQUENCE [LARGE SCALE GENOMIC DNA]</scope>
    <source>
        <strain evidence="1">SpSt-1071</strain>
    </source>
</reference>
<organism evidence="1">
    <name type="scientific">Thermus caliditerrae</name>
    <dbReference type="NCBI Taxonomy" id="1330700"/>
    <lineage>
        <taxon>Bacteria</taxon>
        <taxon>Thermotogati</taxon>
        <taxon>Deinococcota</taxon>
        <taxon>Deinococci</taxon>
        <taxon>Thermales</taxon>
        <taxon>Thermaceae</taxon>
        <taxon>Thermus</taxon>
    </lineage>
</organism>
<name>A0A7C5RE64_9DEIN</name>
<accession>A0A7C5RE64</accession>
<sequence>MSVKAELVAVFQELLARIAPEARKNPMAMILLEQLGGYLNRMPEAQAREIAAVMVKYGERLKRALEANGLEADRA</sequence>
<comment type="caution">
    <text evidence="1">The sequence shown here is derived from an EMBL/GenBank/DDBJ whole genome shotgun (WGS) entry which is preliminary data.</text>
</comment>
<evidence type="ECO:0000313" key="1">
    <source>
        <dbReference type="EMBL" id="HHM67704.1"/>
    </source>
</evidence>
<dbReference type="EMBL" id="DRXE01000117">
    <property type="protein sequence ID" value="HHM67704.1"/>
    <property type="molecule type" value="Genomic_DNA"/>
</dbReference>